<accession>A0A8I2HB03</accession>
<evidence type="ECO:0000256" key="2">
    <source>
        <dbReference type="ARBA" id="ARBA00012438"/>
    </source>
</evidence>
<feature type="transmembrane region" description="Helical" evidence="7">
    <location>
        <begin position="245"/>
        <end position="265"/>
    </location>
</feature>
<evidence type="ECO:0000259" key="9">
    <source>
        <dbReference type="PROSITE" id="PS50109"/>
    </source>
</evidence>
<keyword evidence="7" id="KW-1133">Transmembrane helix</keyword>
<sequence>MPYITMLRLFSLIFMLFSMAAGAVDFTPSAEHRVSEPLTIHFGEVDAAQLSSTLGINERESQSIAEILSSKAPELKNESYQWALITPNMLISEGKNYIAFGFARLPWLSVALVNNGEVSFLTQHTLNTAFNIREVEAPQLYLPISKEHLGGASLIVRYQTFANAPADLRLINDNELNSNVLTSTVTNAALSGIIAAVFVIVLVNFYFNANATNAYYCIWTLLFLLIVLDMSGLTFQYFWPSQGKFATLFSACLMTFVPVFHLLFIKQFLQLKHRNKTLHLLYNGFLAAYLLLIPVAIYSKSVHYNLVLSLSIIPLFLYTSYWSLKQSAPGSVTFSLSLLNHVIFVNFIAIGGTMYAGFINVYHISSAIKFGYLIEVMLFTLALAQQNKSAQNNLLSTLQTQVNALSNTVQTEKQFNRQNQQALEKKEQRLFTDLSHELRTPLTVMKVQVESLQYNIVENVQESYGKLMDKIDELNHFINQLMLVTDNEKLATMLNLRDFTICKLVNQVHTQAAGLFKDNKEQLEVNYQISGTEKITIDLDAITNCVLEILGNAIKHGGDKVQVKMSFFSVDSNLIIRIEDSGTPLSYEAHQQLFDPLYKSQSARTNSGKSKGMGLAMCKKVVEAHCGQIESFNSLLGGLNMEIKLPLTKVPAFN</sequence>
<protein>
    <recommendedName>
        <fullName evidence="2">histidine kinase</fullName>
        <ecNumber evidence="2">2.7.13.3</ecNumber>
    </recommendedName>
</protein>
<dbReference type="PRINTS" id="PR00344">
    <property type="entry name" value="BCTRLSENSOR"/>
</dbReference>
<feature type="transmembrane region" description="Helical" evidence="7">
    <location>
        <begin position="336"/>
        <end position="358"/>
    </location>
</feature>
<dbReference type="Gene3D" id="3.30.565.10">
    <property type="entry name" value="Histidine kinase-like ATPase, C-terminal domain"/>
    <property type="match status" value="1"/>
</dbReference>
<dbReference type="GO" id="GO:0004721">
    <property type="term" value="F:phosphoprotein phosphatase activity"/>
    <property type="evidence" value="ECO:0007669"/>
    <property type="project" value="TreeGrafter"/>
</dbReference>
<evidence type="ECO:0000256" key="7">
    <source>
        <dbReference type="SAM" id="Phobius"/>
    </source>
</evidence>
<evidence type="ECO:0000256" key="5">
    <source>
        <dbReference type="ARBA" id="ARBA00022777"/>
    </source>
</evidence>
<dbReference type="CDD" id="cd00082">
    <property type="entry name" value="HisKA"/>
    <property type="match status" value="1"/>
</dbReference>
<keyword evidence="6" id="KW-0902">Two-component regulatory system</keyword>
<dbReference type="Proteomes" id="UP000646877">
    <property type="component" value="Unassembled WGS sequence"/>
</dbReference>
<evidence type="ECO:0000313" key="11">
    <source>
        <dbReference type="Proteomes" id="UP000646877"/>
    </source>
</evidence>
<dbReference type="InterPro" id="IPR004358">
    <property type="entry name" value="Sig_transdc_His_kin-like_C"/>
</dbReference>
<keyword evidence="5 10" id="KW-0418">Kinase</keyword>
<dbReference type="InterPro" id="IPR050351">
    <property type="entry name" value="BphY/WalK/GraS-like"/>
</dbReference>
<dbReference type="SMART" id="SM00388">
    <property type="entry name" value="HisKA"/>
    <property type="match status" value="1"/>
</dbReference>
<dbReference type="PROSITE" id="PS50109">
    <property type="entry name" value="HIS_KIN"/>
    <property type="match status" value="1"/>
</dbReference>
<keyword evidence="3" id="KW-0597">Phosphoprotein</keyword>
<dbReference type="GO" id="GO:0000155">
    <property type="term" value="F:phosphorelay sensor kinase activity"/>
    <property type="evidence" value="ECO:0007669"/>
    <property type="project" value="InterPro"/>
</dbReference>
<dbReference type="GO" id="GO:0016036">
    <property type="term" value="P:cellular response to phosphate starvation"/>
    <property type="evidence" value="ECO:0007669"/>
    <property type="project" value="TreeGrafter"/>
</dbReference>
<organism evidence="10 11">
    <name type="scientific">Pseudoalteromonas maricaloris</name>
    <dbReference type="NCBI Taxonomy" id="184924"/>
    <lineage>
        <taxon>Bacteria</taxon>
        <taxon>Pseudomonadati</taxon>
        <taxon>Pseudomonadota</taxon>
        <taxon>Gammaproteobacteria</taxon>
        <taxon>Alteromonadales</taxon>
        <taxon>Pseudoalteromonadaceae</taxon>
        <taxon>Pseudoalteromonas</taxon>
    </lineage>
</organism>
<feature type="transmembrane region" description="Helical" evidence="7">
    <location>
        <begin position="304"/>
        <end position="324"/>
    </location>
</feature>
<name>A0A8I2HB03_9GAMM</name>
<dbReference type="Pfam" id="PF07695">
    <property type="entry name" value="7TMR-DISM_7TM"/>
    <property type="match status" value="1"/>
</dbReference>
<keyword evidence="4" id="KW-0808">Transferase</keyword>
<reference evidence="10" key="1">
    <citation type="submission" date="2019-10" db="EMBL/GenBank/DDBJ databases">
        <authorList>
            <person name="Paulsen S."/>
        </authorList>
    </citation>
    <scope>NUCLEOTIDE SEQUENCE</scope>
    <source>
        <strain evidence="10">LMG 19692</strain>
    </source>
</reference>
<evidence type="ECO:0000256" key="3">
    <source>
        <dbReference type="ARBA" id="ARBA00022553"/>
    </source>
</evidence>
<feature type="domain" description="Histidine kinase" evidence="9">
    <location>
        <begin position="433"/>
        <end position="649"/>
    </location>
</feature>
<dbReference type="InterPro" id="IPR011623">
    <property type="entry name" value="7TMR_DISM_rcpt_extracell_dom1"/>
</dbReference>
<feature type="transmembrane region" description="Helical" evidence="7">
    <location>
        <begin position="214"/>
        <end position="239"/>
    </location>
</feature>
<keyword evidence="7" id="KW-0472">Membrane</keyword>
<dbReference type="PANTHER" id="PTHR45453">
    <property type="entry name" value="PHOSPHATE REGULON SENSOR PROTEIN PHOR"/>
    <property type="match status" value="1"/>
</dbReference>
<gene>
    <name evidence="10" type="ORF">F9Y85_12795</name>
</gene>
<dbReference type="InterPro" id="IPR036097">
    <property type="entry name" value="HisK_dim/P_sf"/>
</dbReference>
<dbReference type="EMBL" id="WEIA01000007">
    <property type="protein sequence ID" value="NLR22185.1"/>
    <property type="molecule type" value="Genomic_DNA"/>
</dbReference>
<dbReference type="EC" id="2.7.13.3" evidence="2"/>
<dbReference type="Gene3D" id="1.10.287.130">
    <property type="match status" value="1"/>
</dbReference>
<comment type="caution">
    <text evidence="10">The sequence shown here is derived from an EMBL/GenBank/DDBJ whole genome shotgun (WGS) entry which is preliminary data.</text>
</comment>
<keyword evidence="7" id="KW-0812">Transmembrane</keyword>
<evidence type="ECO:0000256" key="1">
    <source>
        <dbReference type="ARBA" id="ARBA00000085"/>
    </source>
</evidence>
<evidence type="ECO:0000313" key="10">
    <source>
        <dbReference type="EMBL" id="NLR22185.1"/>
    </source>
</evidence>
<feature type="transmembrane region" description="Helical" evidence="7">
    <location>
        <begin position="188"/>
        <end position="207"/>
    </location>
</feature>
<proteinExistence type="predicted"/>
<dbReference type="SMART" id="SM00387">
    <property type="entry name" value="HATPase_c"/>
    <property type="match status" value="1"/>
</dbReference>
<keyword evidence="8" id="KW-0732">Signal</keyword>
<evidence type="ECO:0000256" key="8">
    <source>
        <dbReference type="SAM" id="SignalP"/>
    </source>
</evidence>
<dbReference type="InterPro" id="IPR003594">
    <property type="entry name" value="HATPase_dom"/>
</dbReference>
<feature type="signal peptide" evidence="8">
    <location>
        <begin position="1"/>
        <end position="23"/>
    </location>
</feature>
<dbReference type="InterPro" id="IPR003661">
    <property type="entry name" value="HisK_dim/P_dom"/>
</dbReference>
<dbReference type="InterPro" id="IPR036890">
    <property type="entry name" value="HATPase_C_sf"/>
</dbReference>
<evidence type="ECO:0000256" key="4">
    <source>
        <dbReference type="ARBA" id="ARBA00022679"/>
    </source>
</evidence>
<dbReference type="PANTHER" id="PTHR45453:SF1">
    <property type="entry name" value="PHOSPHATE REGULON SENSOR PROTEIN PHOR"/>
    <property type="match status" value="1"/>
</dbReference>
<feature type="chain" id="PRO_5034301595" description="histidine kinase" evidence="8">
    <location>
        <begin position="24"/>
        <end position="654"/>
    </location>
</feature>
<feature type="transmembrane region" description="Helical" evidence="7">
    <location>
        <begin position="277"/>
        <end position="298"/>
    </location>
</feature>
<dbReference type="InterPro" id="IPR005467">
    <property type="entry name" value="His_kinase_dom"/>
</dbReference>
<evidence type="ECO:0000256" key="6">
    <source>
        <dbReference type="ARBA" id="ARBA00023012"/>
    </source>
</evidence>
<comment type="catalytic activity">
    <reaction evidence="1">
        <text>ATP + protein L-histidine = ADP + protein N-phospho-L-histidine.</text>
        <dbReference type="EC" id="2.7.13.3"/>
    </reaction>
</comment>
<dbReference type="Pfam" id="PF00512">
    <property type="entry name" value="HisKA"/>
    <property type="match status" value="1"/>
</dbReference>
<dbReference type="SUPFAM" id="SSF47384">
    <property type="entry name" value="Homodimeric domain of signal transducing histidine kinase"/>
    <property type="match status" value="1"/>
</dbReference>
<dbReference type="AlphaFoldDB" id="A0A8I2HB03"/>
<dbReference type="GO" id="GO:0005886">
    <property type="term" value="C:plasma membrane"/>
    <property type="evidence" value="ECO:0007669"/>
    <property type="project" value="TreeGrafter"/>
</dbReference>
<dbReference type="SUPFAM" id="SSF55874">
    <property type="entry name" value="ATPase domain of HSP90 chaperone/DNA topoisomerase II/histidine kinase"/>
    <property type="match status" value="1"/>
</dbReference>
<dbReference type="Pfam" id="PF02518">
    <property type="entry name" value="HATPase_c"/>
    <property type="match status" value="1"/>
</dbReference>